<dbReference type="EMBL" id="JACGWN010000004">
    <property type="protein sequence ID" value="KAL0452668.1"/>
    <property type="molecule type" value="Genomic_DNA"/>
</dbReference>
<evidence type="ECO:0000313" key="1">
    <source>
        <dbReference type="EMBL" id="KAL0452668.1"/>
    </source>
</evidence>
<dbReference type="PANTHER" id="PTHR31973">
    <property type="entry name" value="POLYPROTEIN, PUTATIVE-RELATED"/>
    <property type="match status" value="1"/>
</dbReference>
<proteinExistence type="predicted"/>
<gene>
    <name evidence="1" type="ORF">Slati_1244900</name>
</gene>
<comment type="caution">
    <text evidence="1">The sequence shown here is derived from an EMBL/GenBank/DDBJ whole genome shotgun (WGS) entry which is preliminary data.</text>
</comment>
<name>A0AAW2XFD9_9LAMI</name>
<organism evidence="1">
    <name type="scientific">Sesamum latifolium</name>
    <dbReference type="NCBI Taxonomy" id="2727402"/>
    <lineage>
        <taxon>Eukaryota</taxon>
        <taxon>Viridiplantae</taxon>
        <taxon>Streptophyta</taxon>
        <taxon>Embryophyta</taxon>
        <taxon>Tracheophyta</taxon>
        <taxon>Spermatophyta</taxon>
        <taxon>Magnoliopsida</taxon>
        <taxon>eudicotyledons</taxon>
        <taxon>Gunneridae</taxon>
        <taxon>Pentapetalae</taxon>
        <taxon>asterids</taxon>
        <taxon>lamiids</taxon>
        <taxon>Lamiales</taxon>
        <taxon>Pedaliaceae</taxon>
        <taxon>Sesamum</taxon>
    </lineage>
</organism>
<dbReference type="PANTHER" id="PTHR31973:SF195">
    <property type="entry name" value="MUDR FAMILY TRANSPOSASE"/>
    <property type="match status" value="1"/>
</dbReference>
<dbReference type="AlphaFoldDB" id="A0AAW2XFD9"/>
<reference evidence="1" key="2">
    <citation type="journal article" date="2024" name="Plant">
        <title>Genomic evolution and insights into agronomic trait innovations of Sesamum species.</title>
        <authorList>
            <person name="Miao H."/>
            <person name="Wang L."/>
            <person name="Qu L."/>
            <person name="Liu H."/>
            <person name="Sun Y."/>
            <person name="Le M."/>
            <person name="Wang Q."/>
            <person name="Wei S."/>
            <person name="Zheng Y."/>
            <person name="Lin W."/>
            <person name="Duan Y."/>
            <person name="Cao H."/>
            <person name="Xiong S."/>
            <person name="Wang X."/>
            <person name="Wei L."/>
            <person name="Li C."/>
            <person name="Ma Q."/>
            <person name="Ju M."/>
            <person name="Zhao R."/>
            <person name="Li G."/>
            <person name="Mu C."/>
            <person name="Tian Q."/>
            <person name="Mei H."/>
            <person name="Zhang T."/>
            <person name="Gao T."/>
            <person name="Zhang H."/>
        </authorList>
    </citation>
    <scope>NUCLEOTIDE SEQUENCE</scope>
    <source>
        <strain evidence="1">KEN1</strain>
    </source>
</reference>
<protein>
    <recommendedName>
        <fullName evidence="2">MULE transposase domain-containing protein</fullName>
    </recommendedName>
</protein>
<accession>A0AAW2XFD9</accession>
<evidence type="ECO:0008006" key="2">
    <source>
        <dbReference type="Google" id="ProtNLM"/>
    </source>
</evidence>
<reference evidence="1" key="1">
    <citation type="submission" date="2020-06" db="EMBL/GenBank/DDBJ databases">
        <authorList>
            <person name="Li T."/>
            <person name="Hu X."/>
            <person name="Zhang T."/>
            <person name="Song X."/>
            <person name="Zhang H."/>
            <person name="Dai N."/>
            <person name="Sheng W."/>
            <person name="Hou X."/>
            <person name="Wei L."/>
        </authorList>
    </citation>
    <scope>NUCLEOTIDE SEQUENCE</scope>
    <source>
        <strain evidence="1">KEN1</strain>
        <tissue evidence="1">Leaf</tissue>
    </source>
</reference>
<sequence>MNEISLEHGNLDRSYVATLLLGQVKCDHVYRIKNVIQTVKDQLEFDISYAKAWYSLKMAREKVYGTWESSVRKLPRLMGALQKWNSGTVVEWEHKGFQCPSGAYVIKYVFWAFKPCIEGFQFCRKVISVDGTHLYTKYKHKMLIAAAMDGNQQMMSKHIVRGMSGMCLISDRNAGLMGAIEYIPDFIPPRGVHRLCLRHVCSNFNNRFKNVQLKNLCWRAGSEYQIRKFDRIMDEIRGIKPEARYYLDQIEKEKWTASHDGDGGVVF</sequence>